<dbReference type="EMBL" id="JAEVHM010000001">
    <property type="protein sequence ID" value="MBM0230509.1"/>
    <property type="molecule type" value="Genomic_DNA"/>
</dbReference>
<dbReference type="RefSeq" id="WP_203172981.1">
    <property type="nucleotide sequence ID" value="NZ_JAEVHM010000001.1"/>
</dbReference>
<gene>
    <name evidence="2" type="ORF">JNW91_00640</name>
</gene>
<comment type="caution">
    <text evidence="2">The sequence shown here is derived from an EMBL/GenBank/DDBJ whole genome shotgun (WGS) entry which is preliminary data.</text>
</comment>
<feature type="region of interest" description="Disordered" evidence="1">
    <location>
        <begin position="77"/>
        <end position="102"/>
    </location>
</feature>
<name>A0ABS1XMN6_9ACTN</name>
<dbReference type="Proteomes" id="UP000601027">
    <property type="component" value="Unassembled WGS sequence"/>
</dbReference>
<accession>A0ABS1XMN6</accession>
<evidence type="ECO:0000313" key="2">
    <source>
        <dbReference type="EMBL" id="MBM0230509.1"/>
    </source>
</evidence>
<protein>
    <submittedName>
        <fullName evidence="2">Uncharacterized protein</fullName>
    </submittedName>
</protein>
<feature type="region of interest" description="Disordered" evidence="1">
    <location>
        <begin position="18"/>
        <end position="38"/>
    </location>
</feature>
<sequence>MSDNKVWSAAYGAPVVYGPDDPWWHDQQGDDDEPNPSHSTAVVLGDICNAGGVVLYDTPAALRRYLHDALRLIDLAETTPPPTGVINGSDDQPTVTDKEPQP</sequence>
<evidence type="ECO:0000256" key="1">
    <source>
        <dbReference type="SAM" id="MobiDB-lite"/>
    </source>
</evidence>
<evidence type="ECO:0000313" key="3">
    <source>
        <dbReference type="Proteomes" id="UP000601027"/>
    </source>
</evidence>
<organism evidence="2 3">
    <name type="scientific">Micromonospora parastrephiae</name>
    <dbReference type="NCBI Taxonomy" id="2806101"/>
    <lineage>
        <taxon>Bacteria</taxon>
        <taxon>Bacillati</taxon>
        <taxon>Actinomycetota</taxon>
        <taxon>Actinomycetes</taxon>
        <taxon>Micromonosporales</taxon>
        <taxon>Micromonosporaceae</taxon>
        <taxon>Micromonospora</taxon>
    </lineage>
</organism>
<proteinExistence type="predicted"/>
<reference evidence="2 3" key="1">
    <citation type="submission" date="2021-01" db="EMBL/GenBank/DDBJ databases">
        <title>Draft genome sequence of Micromonospora sp. strain STR1_7.</title>
        <authorList>
            <person name="Karlyshev A."/>
            <person name="Jawad R."/>
        </authorList>
    </citation>
    <scope>NUCLEOTIDE SEQUENCE [LARGE SCALE GENOMIC DNA]</scope>
    <source>
        <strain evidence="2 3">STR1-7</strain>
    </source>
</reference>
<keyword evidence="3" id="KW-1185">Reference proteome</keyword>